<evidence type="ECO:0000256" key="7">
    <source>
        <dbReference type="ARBA" id="ARBA00037539"/>
    </source>
</evidence>
<dbReference type="GO" id="GO:0008270">
    <property type="term" value="F:zinc ion binding"/>
    <property type="evidence" value="ECO:0007669"/>
    <property type="project" value="UniProtKB-KW"/>
</dbReference>
<dbReference type="GO" id="GO:0006355">
    <property type="term" value="P:regulation of DNA-templated transcription"/>
    <property type="evidence" value="ECO:0007669"/>
    <property type="project" value="InterPro"/>
</dbReference>
<keyword evidence="1" id="KW-0479">Metal-binding</keyword>
<sequence>MAQSFAAAALAAVVAPPLDFGVPAPADCVLEDEEFPYASGALNGVKCCTKCGATKTPQWREGPFGPKTLCNACGVKRTRKLRAEQEGAKRRKLSASPVPPHKHLSTKSRAAHDRAAAMDSHGSLEFDFEAWGIPAAPPAGNRRPQRRAAEEAAVRTARYARTGEWAGEGGDAGMDEEELRAATPSSSSDCSLPSSNCPEEVSWPPAAGPAGDCYAAINLMTMSARQQQAAAAAAAAPPAPLARPALAAASGAASPVSASLAPAHSLTDPEQYNHDSLAALAARVGGAAHHDQPHKVMPVDLSELSQCLPPAKVLELVRLNQALECSVHEAHAANAAVAAVAQVLASKQAAALRAREAAGAATKRLRRFMAELDTQFGIQSKLSSRPAPLSPCKPAGLASPCVPSVLPSAAPLSPVAPLMAPQLLAAPALEGCSL</sequence>
<gene>
    <name evidence="11" type="primary">g457</name>
    <name evidence="11" type="ORF">C2E20_0457</name>
</gene>
<accession>A0A2P6VRB7</accession>
<dbReference type="Gene3D" id="3.30.50.10">
    <property type="entry name" value="Erythroid Transcription Factor GATA-1, subunit A"/>
    <property type="match status" value="1"/>
</dbReference>
<evidence type="ECO:0000256" key="2">
    <source>
        <dbReference type="ARBA" id="ARBA00022771"/>
    </source>
</evidence>
<dbReference type="PANTHER" id="PTHR47172">
    <property type="entry name" value="OS01G0976800 PROTEIN"/>
    <property type="match status" value="1"/>
</dbReference>
<feature type="region of interest" description="Disordered" evidence="9">
    <location>
        <begin position="83"/>
        <end position="118"/>
    </location>
</feature>
<dbReference type="STRING" id="554055.A0A2P6VRB7"/>
<name>A0A2P6VRB7_9CHLO</name>
<keyword evidence="5" id="KW-0804">Transcription</keyword>
<keyword evidence="12" id="KW-1185">Reference proteome</keyword>
<evidence type="ECO:0000313" key="12">
    <source>
        <dbReference type="Proteomes" id="UP000239649"/>
    </source>
</evidence>
<dbReference type="PROSITE" id="PS50114">
    <property type="entry name" value="GATA_ZN_FINGER_2"/>
    <property type="match status" value="1"/>
</dbReference>
<evidence type="ECO:0000256" key="1">
    <source>
        <dbReference type="ARBA" id="ARBA00022723"/>
    </source>
</evidence>
<dbReference type="Proteomes" id="UP000239649">
    <property type="component" value="Unassembled WGS sequence"/>
</dbReference>
<organism evidence="11 12">
    <name type="scientific">Micractinium conductrix</name>
    <dbReference type="NCBI Taxonomy" id="554055"/>
    <lineage>
        <taxon>Eukaryota</taxon>
        <taxon>Viridiplantae</taxon>
        <taxon>Chlorophyta</taxon>
        <taxon>core chlorophytes</taxon>
        <taxon>Trebouxiophyceae</taxon>
        <taxon>Chlorellales</taxon>
        <taxon>Chlorellaceae</taxon>
        <taxon>Chlorella clade</taxon>
        <taxon>Micractinium</taxon>
    </lineage>
</organism>
<dbReference type="AlphaFoldDB" id="A0A2P6VRB7"/>
<keyword evidence="4" id="KW-0805">Transcription regulation</keyword>
<protein>
    <submittedName>
        <fullName evidence="11">GATA transcription factor 16</fullName>
    </submittedName>
</protein>
<evidence type="ECO:0000256" key="6">
    <source>
        <dbReference type="ARBA" id="ARBA00024019"/>
    </source>
</evidence>
<evidence type="ECO:0000256" key="5">
    <source>
        <dbReference type="ARBA" id="ARBA00023163"/>
    </source>
</evidence>
<feature type="compositionally biased region" description="Low complexity" evidence="9">
    <location>
        <begin position="185"/>
        <end position="195"/>
    </location>
</feature>
<dbReference type="InterPro" id="IPR013088">
    <property type="entry name" value="Znf_NHR/GATA"/>
</dbReference>
<evidence type="ECO:0000256" key="3">
    <source>
        <dbReference type="ARBA" id="ARBA00022833"/>
    </source>
</evidence>
<dbReference type="SMART" id="SM00401">
    <property type="entry name" value="ZnF_GATA"/>
    <property type="match status" value="1"/>
</dbReference>
<dbReference type="PANTHER" id="PTHR47172:SF24">
    <property type="entry name" value="GATA ZINC FINGER DOMAIN-CONTAINING PROTEIN 14-RELATED"/>
    <property type="match status" value="1"/>
</dbReference>
<proteinExistence type="inferred from homology"/>
<dbReference type="GO" id="GO:0043565">
    <property type="term" value="F:sequence-specific DNA binding"/>
    <property type="evidence" value="ECO:0007669"/>
    <property type="project" value="InterPro"/>
</dbReference>
<dbReference type="Pfam" id="PF00320">
    <property type="entry name" value="GATA"/>
    <property type="match status" value="1"/>
</dbReference>
<comment type="caution">
    <text evidence="11">The sequence shown here is derived from an EMBL/GenBank/DDBJ whole genome shotgun (WGS) entry which is preliminary data.</text>
</comment>
<dbReference type="SUPFAM" id="SSF57716">
    <property type="entry name" value="Glucocorticoid receptor-like (DNA-binding domain)"/>
    <property type="match status" value="1"/>
</dbReference>
<dbReference type="InterPro" id="IPR000679">
    <property type="entry name" value="Znf_GATA"/>
</dbReference>
<evidence type="ECO:0000313" key="11">
    <source>
        <dbReference type="EMBL" id="PSC76646.1"/>
    </source>
</evidence>
<feature type="domain" description="GATA-type" evidence="10">
    <location>
        <begin position="48"/>
        <end position="75"/>
    </location>
</feature>
<comment type="similarity">
    <text evidence="6">Belongs to the type IV zinc-finger family. Class B subfamily.</text>
</comment>
<dbReference type="CDD" id="cd00202">
    <property type="entry name" value="ZnF_GATA"/>
    <property type="match status" value="1"/>
</dbReference>
<evidence type="ECO:0000259" key="10">
    <source>
        <dbReference type="PROSITE" id="PS50114"/>
    </source>
</evidence>
<keyword evidence="3" id="KW-0862">Zinc</keyword>
<keyword evidence="2 8" id="KW-0863">Zinc-finger</keyword>
<dbReference type="EMBL" id="LHPF02000001">
    <property type="protein sequence ID" value="PSC76646.1"/>
    <property type="molecule type" value="Genomic_DNA"/>
</dbReference>
<dbReference type="OrthoDB" id="2162994at2759"/>
<reference evidence="11 12" key="1">
    <citation type="journal article" date="2018" name="Plant J.">
        <title>Genome sequences of Chlorella sorokiniana UTEX 1602 and Micractinium conductrix SAG 241.80: implications to maltose excretion by a green alga.</title>
        <authorList>
            <person name="Arriola M.B."/>
            <person name="Velmurugan N."/>
            <person name="Zhang Y."/>
            <person name="Plunkett M.H."/>
            <person name="Hondzo H."/>
            <person name="Barney B.M."/>
        </authorList>
    </citation>
    <scope>NUCLEOTIDE SEQUENCE [LARGE SCALE GENOMIC DNA]</scope>
    <source>
        <strain evidence="11 12">SAG 241.80</strain>
    </source>
</reference>
<feature type="compositionally biased region" description="Low complexity" evidence="9">
    <location>
        <begin position="154"/>
        <end position="165"/>
    </location>
</feature>
<feature type="region of interest" description="Disordered" evidence="9">
    <location>
        <begin position="136"/>
        <end position="203"/>
    </location>
</feature>
<evidence type="ECO:0000256" key="9">
    <source>
        <dbReference type="SAM" id="MobiDB-lite"/>
    </source>
</evidence>
<comment type="function">
    <text evidence="7">Transcriptional regulator that specifically binds 5'-GATA-3' or 5'-GAT-3' motifs within gene promoters.</text>
</comment>
<evidence type="ECO:0000256" key="8">
    <source>
        <dbReference type="PROSITE-ProRule" id="PRU00094"/>
    </source>
</evidence>
<evidence type="ECO:0000256" key="4">
    <source>
        <dbReference type="ARBA" id="ARBA00023015"/>
    </source>
</evidence>